<dbReference type="FunFam" id="2.10.25.10:FF:000188">
    <property type="entry name" value="Laminin subunit gamma 2"/>
    <property type="match status" value="2"/>
</dbReference>
<dbReference type="PROSITE" id="PS01248">
    <property type="entry name" value="EGF_LAM_1"/>
    <property type="match status" value="7"/>
</dbReference>
<dbReference type="Pfam" id="PF00052">
    <property type="entry name" value="Laminin_B"/>
    <property type="match status" value="2"/>
</dbReference>
<sequence length="5357" mass="607817">MAAFHFIISPPTKKPVPKKVEKVAEEVPRLTLAPFNCTPEIKFGEVLINSKATKKLIINNPSPTLSFIARFGNIDSEDRIFINGCDIKSCEIHLEGRQEIEVELTWGPILSGYLRKTIRIYDVTRKARSFDVVLRGMAVDAKNAKNGKTKKLKDNNKANRLPDKRFDSGVMPNQKKSEAAIDIRRQTYTINGKENQMPNDTQVIKTSIHSSSPIFPKELSSLNVLNENSTMANFSIQSFPSYDSNDGPMKYFNFRSELELSADLSEESSSINQRRSTVLLPTEEEDVNLSLPDKNCSLNFLTSSFSSNRKDEPLTNPDISTPVRSNHFLDSLNDESLLDLKAENKTFSVKSFQEADVFLTPQKNFVLDDLLFSPPLKLRNSSPFISKSTDCLANTEGPSFQSFKRNDLFFISPPRKSLTKRCKKTPEDQFPHRSGSRRTSTFGCENVSTIDKVKNRNPQSLKQAVSSHCQINDPFIKQVLYHEDKWAEKQETDIIKWVNSVLVPPCELNEEINDYTVNAADIWLKGNRLDESSSISISNKVPPLYSVPQKLNILRKRKIIISTSEPVKSVFQNLSRIIDRKIISVRDDRDLHADEGLKKKLLHLLSSYNPIWLRMGLEAVYDQEIAIQPKADVGGLGLFIRKKLLSSALVTKKNVNSQSSQDLLNAFCVDLVIGRGYVMKHLKAINYNLQFKQTCVDEYDYWITSLDDLRDGIRLARLFEILFMEPDLCSKLRIPAIDIENKKHNVEVAMKVARSRCTIEGNITPEDIVLANRAGSRMKTLSFLWQIINNYLTPLYERAATKIQRWWHVRLLHSRLKNFVAREKERKARVIQAAWKGYLVRKQFRKVIVERKQQIMAALTIQRRFRAFLLMKRERMAYQRTVKASIVLQSWYRCVYARRKFTELRGAVITVQLRYRALKLMIKCRDQYVATKNCAIFLQRLRRANVAARKQRNRYLAMRQAAVTIQQSYRRQQIFRAERSHYIALRLSAINIQRRFRANRSMKFTREQYQKLRSATLTVQRRFRNKRAMLQCRTRFLRLKNAAVTIQQRFRANRLMQAERTNFSALRRSAVVLQRRFRATQLMKVERRRYLPLKHHVVILQRRLRANIETKKQRSRFLALKSAAMFVQRRFRANQAAIIQRRKFLALKSSAVIIQRRFRANQAMKIERNRYLHLRKTATFVQQIFRANQVAKTTRMEYLRHRSAAICIQRKYRAQVAMKNERQRYLLLRQTTLYVQRKFRANQLMKLHRDRYKKLVKSAVFVQRKFRANQLAKRERQHYLNLLNTTILIQQKYRAVRLMRAQRHRFLALRTSAIILQQKFRGNRAAQLQRSNYVRLYQTAVFVQRTFRANKIANSVRREYLLVKKSVIIVQRWYRSLRLMRKQRSDFIQLKYHVIKIQTIFRSSKLMRNERRNYETLKAAVTTIQRRYRTRCLMRDARNHYLKLMNLTVAIQMRYIAVREIRAAGICAANRKSLNAAQITNIGPLQMQKFDAEQRNEFQRMLKQRAEFLQLKMSVLLVQAQFRMKRQRSQFLRVRDATIRIQLWWRTIRGRWLVVREIEENALRVEKNAATKIQALWRGYSTRKKIILPVRPSLPLKKEKENPDSKGTLGERYIRAIEHLKTSDMYNVITIALWNLETVTTFSAKLCEGVAQEGIVPIIFSLVSRGNRSEPSIELYRASFSILINLARYAPTKVILWDNMNKEEDVILILHVMKMTHDKFLKKNDLEVFRNSSTLLWLLCQDLRVARRIAGVNTLQFQLQKMMETLNKKCPCTKQPKSKRPRTLPKTESNWYYKSRGPGPPSWLLGSNFDLPVLQLIFSVIIFALMPVVTADPNKYFEMKTLCKTLFMQGIYQQIDGAVLVSRNERNLDCTVTFQTLTVLQRFMLRFERLRIDCNDHLYIYDVANAVGVPRADLTCRNTTDTFGTMFIGSNYVTLRYVTDAWGTEVNGFELLITAFKNQYKNAFFMFDWNLTTIVVIAVSLGLIILVLCATMIACLCRSERNISPRHIQSNMANSTLSFPLDRTYNANGNTIGLSETNALSCNNIGHKMSGNWGHPASLKLGYSEDLAKLQQLQKCICIVIEDVSSAFEEDFLVVDDEFAAFNFHIDQVYDIDNDTWTRNSPRYESIDGLETDDLKKGKYSIINENQQKSNALFPSLIDVASSASITANATCGTTGIGSDETYCKLGNALQCGVCNDFITEKRHPISYATDNDISNWWQSPTLEQGSEFEHVSITMDLKQEYYVWYVIVKCAISPRPADWILERSIDGSHFSVWQYFFANEEDCWQYGLPTTNSAAKVTSATDDETLCSTYYSKLQPLENGEIHAFIAKSRAGCVSNCTVIGTDALREFSRARFIRFRLQKLNFPKDKSALLTDPNFRRRLFYSVKKISVGAQCICHGHASRCKRSHDSHPQCECKHHTCGNNCEYCCPLYNQKPWMEATRSGSSVCEQCQCHGHATACRYDAHVAANNASINIRGEYIGGGVCINCTKHTSGINCEKCEPGWYRPSGVLPNSEEPCVPCGCFPEGSSGHCVADDSNYEADGKKPGTCTCLENFAGLKCDICATGYYNFPNCEKCVCDSRGTLQSQSCEEECMCKEKVEGKTCNQCKQGYFGLSASNPAGCVDCYCSGLTTICSEATGYRLHTIRNLSNWTITNSDVTSFTSPNWDSDRNVFFVSDSDVQSDASRYYWLAPKQYLGNKLTSYGLAFRLTVEWIVQRGDTSGKPVFNPDIIIVGKNGLSIAHGNKNYTGSEKMMLSVRLSDTNWYHLDDEWKTSDYSYSPLNDGRSVSRREMLSVLADIKYILLRAKFHTDQVECSLIDVELETGIEDTTDERLIVSPIEKCQCPLGYTGLSCEQCDYGFVPLRSNSSVNQFICASCGCNGHSPSCDLNTGQCEICEHNTTGSKCEQCLEGFYGNARVGKADDCKICACPLPVTSNNFSPTCVLKHPSGHEYICTDCPKGYTGDHCEKCDEGYFGNPLEIGSTCKPCDCGGNPCNPTTGRCLKCEGNTEGWYCEQCKDGFYGKAAEKNCSRCDCNIFGSENGTSCDVHSGQCMCKMNYIGRKCDKCLDGFGDFESGCTPCRCNILGSENEICDSTTGQCPCKNGVTGRFCDRCVQNFYGFEGGQGCTSCSCDKVGSLHEDCDDITGQCNCKDNRAGRTCNQCKDKYWGLTENGCTSCECDTSGSLSQICDFISGQCPCKFGVTGRKCDRCQKNFYGFSKFGCFECEKCKQPGHICDTHSGRCVCPYLTDGPTCNKCVQGAWNFQTTHGCQECKCDKHGSISNVCNQDSGQCYCRAGFSGDKCNLCAVGFYGFPKCRPCACNLAGSDPETCFDNHCLCDNGGNCYCKANTVGKKCNKCKEGTFGLHYDNLGGCTACFCFGRSTQCTEAGLTWSHVKLRPDRMLTVHYDMSNATNISSTDIYPVDTQEICFINLAPPNQKLGDGTQVGGSSENGMKLNVINNLRLIPGFIGDVEIGVNYLFDAPVYWQLPTQFLGDKVLSYGGFIEFTVDTEGERTLLPPAVISTYPLIQMQGNGRFIIEYFPPLISADKRHRVRLHESLWKLKNNPTGHVSRDVFMLTLQNLQHILIRASKSIDFTKATLSGVIMDYAAKNEDILPPTTSLTHGIELCECPSQYSSSSCQNPSIGYYRYFDVNRTIPVSTIIIDVIGEAAKCECNGLSTVCDMNTGVCQNCSKNTGGAHCENCAEGYYRAEGDGECRPCPCPSTISNHAYTCHVPAGHEESGVLCLCKTGYKSKTCDRCDYGWYGYPRQPNGTCNPCNCNPFGSISDECHEETGQCNCKADATGRDCSLCLRKKHVLTSKGCTLCTDACVQMLLDSVDEISANVTKDSYALTNVKLKPPWHLLANASENLTQILDMLDAHVLSSQQLLSRGFAAEEELRKKVRNSINKIKRIGKQIQSLNASINLLTKNATIVTNLSSLISDKIKMIVGNLEKYIRSKKVDLNLSTVVSEARFLLNNIKDLENSDQSDRVEKILSMCRITFDNAQNYENYGPGLHLLKRRVEKLNERIEDLSAITSNINRHSGINNDKLRWIANITQQVNDILVDVRKLQEPLKLQDETLERRIGETNGNLKNLRYHLNNMKNLTKMVEKKEGILFDLNSRYLETYVNPAQKYADTLLQHAQHYVSLFSATKHDADIAMRASKAYKNIVDALLDAQQALNDANDVINLISDRLQSKPGQNSVVDLAHSMEEISRQLKTQASIELLNVDSLQKQYEYRLLAVDFSEKQLMEVTKNISLILQQSADMNKSEDKFENINDVVKKYWNVTEIPDSLYDSIFSVQDNIHDELKPKLNKLLGYGDVGLRPADEFKIKESEEATQNMVSQLKSTQNLFLERSKYFEKWNGSVSDQLDELRNKIDEAKHLANGIHLSLSSKNDQELCTRSYQSKFLKASITNYISMTYAISSSHRDALLFYLAGSLSGDFLAIEMINRKIRFIWDLGGGAAEITHHLHIQTAGDLQKDQHWYKIDAERIGNVGKLSVRPVIVPPGSMLTYSKPVTNSSAPGWSRLDVSSSDYVWIGGANKPSNSILLSKQSGLIGCLYSVFLDNRQIGLWNFKAESVTGCGACVEGAEEVREDDSYFFTGDGYSSLPGHSSTVYNKYFFSVAFNFKTFDENAVLFYAAAAKDEQFITVMMKDGRILFQIGYSEDIKLEIRSSHRYATGNWTRVEAARYYDRKKKTERGVLKVGGETKEGVPVPTIPRQSDIPDLTMPHYFFGGVPPGFKAPFILPQSFLGCMSDLQVLQEVYNPMKGAFWGVQKTCNDKPITVVGFKGNGYIELQSYPLKKSSSFSFVFSTNQPNAFLMLSTTEGLGTDEINYYSVSLHEGRVELIVNAGSGDTRLQSKIDTYYSDGQLHSLTLIKSSKRLELRVDDVIQAIGFMEEEGSSTVQAAGNGGGLFFGGFPSDLILNVSLVSHIPLVGTIKDAIFNDHLINFEKLIEFEEALIGRMGPQTQSSDWEAQAQNTEAGITNSCHKPKTYSVEQSAVQFGDQSYSYVRLDYLRQAFHGKNATIELSFRTFYTDGILLIIPAHDEKPLHFVKVFLQNNRINVQIKNKRVQHEMPYNDGNWHRIRITREGKTLSLVVDNSPLRKKEMVPKRMTWKNVIYIGGYSNELSLFPSSVSSHTESLKGCIKDVTINGKTEDLVGERAIHHKVDQCFSKIEMGAHFMGDGYSVFANNHHIGRSLNFELEFRTTELNGVLMSISEPQGYPALSLELNRGKILLNGDMGDRRPFKIEQEFASEFHLCDNEWHRVKIVFLEEEITLFVDDQNKMYWLSDNGHITEAETNSAFYIGGLPENAPMGTLESKDGFKGCIRNVMIGGQAIDWLQFSELRRVFTSSCPVQ</sequence>
<dbReference type="GO" id="GO:0007155">
    <property type="term" value="P:cell adhesion"/>
    <property type="evidence" value="ECO:0007669"/>
    <property type="project" value="UniProtKB-ARBA"/>
</dbReference>
<evidence type="ECO:0000256" key="8">
    <source>
        <dbReference type="ARBA" id="ARBA00022729"/>
    </source>
</evidence>
<feature type="domain" description="Laminin EGF-like" evidence="22">
    <location>
        <begin position="3271"/>
        <end position="3316"/>
    </location>
</feature>
<dbReference type="SMART" id="SM00181">
    <property type="entry name" value="EGF"/>
    <property type="match status" value="10"/>
</dbReference>
<evidence type="ECO:0000256" key="6">
    <source>
        <dbReference type="ARBA" id="ARBA00022530"/>
    </source>
</evidence>
<feature type="disulfide bond" evidence="17">
    <location>
        <begin position="3079"/>
        <end position="3091"/>
    </location>
</feature>
<evidence type="ECO:0000256" key="9">
    <source>
        <dbReference type="ARBA" id="ARBA00022737"/>
    </source>
</evidence>
<evidence type="ECO:0000256" key="3">
    <source>
        <dbReference type="ARBA" id="ARBA00004496"/>
    </source>
</evidence>
<feature type="disulfide bond" evidence="17">
    <location>
        <begin position="3777"/>
        <end position="3794"/>
    </location>
</feature>
<dbReference type="GO" id="GO:0005604">
    <property type="term" value="C:basement membrane"/>
    <property type="evidence" value="ECO:0007669"/>
    <property type="project" value="UniProtKB-SubCell"/>
</dbReference>
<feature type="region of interest" description="Disordered" evidence="18">
    <location>
        <begin position="419"/>
        <end position="441"/>
    </location>
</feature>
<dbReference type="GO" id="GO:0048468">
    <property type="term" value="P:cell development"/>
    <property type="evidence" value="ECO:0007669"/>
    <property type="project" value="UniProtKB-ARBA"/>
</dbReference>
<feature type="domain" description="Laminin EGF-like" evidence="22">
    <location>
        <begin position="2520"/>
        <end position="2574"/>
    </location>
</feature>
<organism evidence="25 26">
    <name type="scientific">Parthenolecanium corni</name>
    <dbReference type="NCBI Taxonomy" id="536013"/>
    <lineage>
        <taxon>Eukaryota</taxon>
        <taxon>Metazoa</taxon>
        <taxon>Ecdysozoa</taxon>
        <taxon>Arthropoda</taxon>
        <taxon>Hexapoda</taxon>
        <taxon>Insecta</taxon>
        <taxon>Pterygota</taxon>
        <taxon>Neoptera</taxon>
        <taxon>Paraneoptera</taxon>
        <taxon>Hemiptera</taxon>
        <taxon>Sternorrhyncha</taxon>
        <taxon>Coccoidea</taxon>
        <taxon>Coccidae</taxon>
        <taxon>Parthenolecanium</taxon>
    </lineage>
</organism>
<feature type="domain" description="Laminin G" evidence="21">
    <location>
        <begin position="5176"/>
        <end position="5354"/>
    </location>
</feature>
<feature type="region of interest" description="Disordered" evidence="18">
    <location>
        <begin position="145"/>
        <end position="171"/>
    </location>
</feature>
<feature type="domain" description="Laminin EGF-like" evidence="22">
    <location>
        <begin position="3031"/>
        <end position="3078"/>
    </location>
</feature>
<dbReference type="SUPFAM" id="SSF57196">
    <property type="entry name" value="EGF/Laminin"/>
    <property type="match status" value="10"/>
</dbReference>
<evidence type="ECO:0000256" key="14">
    <source>
        <dbReference type="ARBA" id="ARBA00023292"/>
    </source>
</evidence>
<dbReference type="CDD" id="cd00055">
    <property type="entry name" value="EGF_Lam"/>
    <property type="match status" value="16"/>
</dbReference>
<proteinExistence type="predicted"/>
<feature type="domain" description="Laminin G" evidence="21">
    <location>
        <begin position="4593"/>
        <end position="4776"/>
    </location>
</feature>
<dbReference type="InterPro" id="IPR002049">
    <property type="entry name" value="LE_dom"/>
</dbReference>
<feature type="disulfide bond" evidence="17">
    <location>
        <begin position="3130"/>
        <end position="3147"/>
    </location>
</feature>
<dbReference type="InterPro" id="IPR000048">
    <property type="entry name" value="IQ_motif_EF-hand-BS"/>
</dbReference>
<dbReference type="Proteomes" id="UP001367676">
    <property type="component" value="Unassembled WGS sequence"/>
</dbReference>
<dbReference type="InterPro" id="IPR008979">
    <property type="entry name" value="Galactose-bd-like_sf"/>
</dbReference>
<feature type="domain" description="Laminin G" evidence="21">
    <location>
        <begin position="4385"/>
        <end position="4580"/>
    </location>
</feature>
<feature type="domain" description="Laminin EGF-like" evidence="22">
    <location>
        <begin position="3317"/>
        <end position="3373"/>
    </location>
</feature>
<dbReference type="Pfam" id="PF24973">
    <property type="entry name" value="EGF_LMN_ATRN"/>
    <property type="match status" value="2"/>
</dbReference>
<keyword evidence="12" id="KW-0325">Glycoprotein</keyword>
<feature type="disulfide bond" evidence="17">
    <location>
        <begin position="3053"/>
        <end position="3062"/>
    </location>
</feature>
<feature type="domain" description="Laminin EGF-like" evidence="22">
    <location>
        <begin position="3128"/>
        <end position="3175"/>
    </location>
</feature>
<dbReference type="GO" id="GO:0009887">
    <property type="term" value="P:animal organ morphogenesis"/>
    <property type="evidence" value="ECO:0007669"/>
    <property type="project" value="TreeGrafter"/>
</dbReference>
<comment type="caution">
    <text evidence="17">Lacks conserved residue(s) required for the propagation of feature annotation.</text>
</comment>
<dbReference type="InterPro" id="IPR050440">
    <property type="entry name" value="Laminin/Netrin_ECM"/>
</dbReference>
<dbReference type="SUPFAM" id="SSF49899">
    <property type="entry name" value="Concanavalin A-like lectins/glucanases"/>
    <property type="match status" value="5"/>
</dbReference>
<evidence type="ECO:0000259" key="23">
    <source>
        <dbReference type="PROSITE" id="PS51115"/>
    </source>
</evidence>
<dbReference type="InterPro" id="IPR000034">
    <property type="entry name" value="Laminin_IV"/>
</dbReference>
<feature type="domain" description="Laminin EGF-like" evidence="22">
    <location>
        <begin position="3670"/>
        <end position="3716"/>
    </location>
</feature>
<dbReference type="SUPFAM" id="SSF49785">
    <property type="entry name" value="Galactose-binding domain-like"/>
    <property type="match status" value="1"/>
</dbReference>
<evidence type="ECO:0000256" key="15">
    <source>
        <dbReference type="ARBA" id="ARBA00065619"/>
    </source>
</evidence>
<feature type="disulfide bond" evidence="17">
    <location>
        <begin position="3149"/>
        <end position="3158"/>
    </location>
</feature>
<evidence type="ECO:0000256" key="5">
    <source>
        <dbReference type="ARBA" id="ARBA00022525"/>
    </source>
</evidence>
<dbReference type="Gene3D" id="2.10.25.10">
    <property type="entry name" value="Laminin"/>
    <property type="match status" value="12"/>
</dbReference>
<dbReference type="InterPro" id="IPR031549">
    <property type="entry name" value="ASH"/>
</dbReference>
<dbReference type="PROSITE" id="PS51115">
    <property type="entry name" value="LAMININ_IVA"/>
    <property type="match status" value="2"/>
</dbReference>
<evidence type="ECO:0000259" key="24">
    <source>
        <dbReference type="PROSITE" id="PS51117"/>
    </source>
</evidence>
<comment type="subunit">
    <text evidence="15">Laminin is a complex glycoprotein, consisting of three different polypeptide chains (alpha, beta, gamma), which are bound to each other by disulfide bonds into a cross-shaped molecule comprising one long and three short arms with globules at each end.</text>
</comment>
<dbReference type="EMBL" id="JBBCAQ010000037">
    <property type="protein sequence ID" value="KAK7574298.1"/>
    <property type="molecule type" value="Genomic_DNA"/>
</dbReference>
<evidence type="ECO:0000256" key="16">
    <source>
        <dbReference type="PROSITE-ProRule" id="PRU00122"/>
    </source>
</evidence>
<feature type="disulfide bond" evidence="17">
    <location>
        <begin position="3176"/>
        <end position="3188"/>
    </location>
</feature>
<feature type="transmembrane region" description="Helical" evidence="19">
    <location>
        <begin position="1969"/>
        <end position="1994"/>
    </location>
</feature>
<feature type="disulfide bond" evidence="17">
    <location>
        <begin position="2550"/>
        <end position="2559"/>
    </location>
</feature>
<name>A0AAN9T5J8_9HEMI</name>
<feature type="domain" description="Laminin EGF-like" evidence="22">
    <location>
        <begin position="3176"/>
        <end position="3223"/>
    </location>
</feature>
<dbReference type="InterPro" id="IPR001791">
    <property type="entry name" value="Laminin_G"/>
</dbReference>
<dbReference type="SMART" id="SM00281">
    <property type="entry name" value="LamB"/>
    <property type="match status" value="2"/>
</dbReference>
<feature type="domain" description="Laminin EGF-like" evidence="22">
    <location>
        <begin position="2876"/>
        <end position="2925"/>
    </location>
</feature>
<dbReference type="FunFam" id="2.10.25.10:FF:000069">
    <property type="entry name" value="Laminin subunit alpha 1"/>
    <property type="match status" value="1"/>
</dbReference>
<feature type="disulfide bond" evidence="17">
    <location>
        <begin position="3689"/>
        <end position="3698"/>
    </location>
</feature>
<evidence type="ECO:0000256" key="17">
    <source>
        <dbReference type="PROSITE-ProRule" id="PRU00460"/>
    </source>
</evidence>
<dbReference type="InterPro" id="IPR013320">
    <property type="entry name" value="ConA-like_dom_sf"/>
</dbReference>
<feature type="domain" description="Laminin IV type A" evidence="23">
    <location>
        <begin position="3421"/>
        <end position="3625"/>
    </location>
</feature>
<feature type="disulfide bond" evidence="17">
    <location>
        <begin position="3273"/>
        <end position="3290"/>
    </location>
</feature>
<feature type="domain" description="Laminin G" evidence="21">
    <location>
        <begin position="4999"/>
        <end position="5171"/>
    </location>
</feature>
<evidence type="ECO:0000256" key="18">
    <source>
        <dbReference type="SAM" id="MobiDB-lite"/>
    </source>
</evidence>
<dbReference type="InterPro" id="IPR008211">
    <property type="entry name" value="Laminin_N"/>
</dbReference>
<feature type="disulfide bond" evidence="17">
    <location>
        <begin position="3796"/>
        <end position="3805"/>
    </location>
</feature>
<feature type="domain" description="Laminin EGF-like" evidence="22">
    <location>
        <begin position="2575"/>
        <end position="2623"/>
    </location>
</feature>
<evidence type="ECO:0000259" key="20">
    <source>
        <dbReference type="PROSITE" id="PS50021"/>
    </source>
</evidence>
<feature type="disulfide bond" evidence="17">
    <location>
        <begin position="2895"/>
        <end position="2904"/>
    </location>
</feature>
<dbReference type="GO" id="GO:0005634">
    <property type="term" value="C:nucleus"/>
    <property type="evidence" value="ECO:0007669"/>
    <property type="project" value="UniProtKB-SubCell"/>
</dbReference>
<feature type="domain" description="Laminin EGF-like" evidence="22">
    <location>
        <begin position="2926"/>
        <end position="2985"/>
    </location>
</feature>
<protein>
    <recommendedName>
        <fullName evidence="27">Abnormal spindle-like microcephaly-associated protein</fullName>
    </recommendedName>
</protein>
<evidence type="ECO:0000256" key="7">
    <source>
        <dbReference type="ARBA" id="ARBA00022553"/>
    </source>
</evidence>
<keyword evidence="19" id="KW-0472">Membrane</keyword>
<accession>A0AAN9T5J8</accession>
<dbReference type="Gene3D" id="1.10.418.10">
    <property type="entry name" value="Calponin-like domain"/>
    <property type="match status" value="1"/>
</dbReference>
<evidence type="ECO:0000256" key="4">
    <source>
        <dbReference type="ARBA" id="ARBA00022490"/>
    </source>
</evidence>
<dbReference type="GO" id="GO:0048731">
    <property type="term" value="P:system development"/>
    <property type="evidence" value="ECO:0007669"/>
    <property type="project" value="UniProtKB-ARBA"/>
</dbReference>
<reference evidence="25 26" key="1">
    <citation type="submission" date="2024-03" db="EMBL/GenBank/DDBJ databases">
        <title>Adaptation during the transition from Ophiocordyceps entomopathogen to insect associate is accompanied by gene loss and intensified selection.</title>
        <authorList>
            <person name="Ward C.M."/>
            <person name="Onetto C.A."/>
            <person name="Borneman A.R."/>
        </authorList>
    </citation>
    <scope>NUCLEOTIDE SEQUENCE [LARGE SCALE GENOMIC DNA]</scope>
    <source>
        <strain evidence="25">AWRI1</strain>
        <tissue evidence="25">Single Adult Female</tissue>
    </source>
</reference>
<dbReference type="GO" id="GO:0009888">
    <property type="term" value="P:tissue development"/>
    <property type="evidence" value="ECO:0007669"/>
    <property type="project" value="TreeGrafter"/>
</dbReference>
<evidence type="ECO:0000256" key="11">
    <source>
        <dbReference type="ARBA" id="ARBA00023157"/>
    </source>
</evidence>
<comment type="subcellular location">
    <subcellularLocation>
        <location evidence="3">Cytoplasm</location>
    </subcellularLocation>
    <subcellularLocation>
        <location evidence="1">Nucleus</location>
    </subcellularLocation>
    <subcellularLocation>
        <location evidence="2">Secreted</location>
        <location evidence="2">Extracellular space</location>
        <location evidence="2">Extracellular matrix</location>
        <location evidence="2">Basement membrane</location>
    </subcellularLocation>
</comment>
<feature type="disulfide bond" evidence="17">
    <location>
        <begin position="2956"/>
        <end position="2965"/>
    </location>
</feature>
<feature type="disulfide bond" evidence="17">
    <location>
        <begin position="3292"/>
        <end position="3301"/>
    </location>
</feature>
<dbReference type="Gene3D" id="2.60.120.200">
    <property type="match status" value="5"/>
</dbReference>
<dbReference type="Pfam" id="PF02210">
    <property type="entry name" value="Laminin_G_2"/>
    <property type="match status" value="3"/>
</dbReference>
<feature type="disulfide bond" evidence="17">
    <location>
        <begin position="2594"/>
        <end position="2603"/>
    </location>
</feature>
<dbReference type="Pfam" id="PF00054">
    <property type="entry name" value="Laminin_G_1"/>
    <property type="match status" value="2"/>
</dbReference>
<dbReference type="InterPro" id="IPR001715">
    <property type="entry name" value="CH_dom"/>
</dbReference>
<evidence type="ECO:0000256" key="19">
    <source>
        <dbReference type="SAM" id="Phobius"/>
    </source>
</evidence>
<feature type="disulfide bond" evidence="17">
    <location>
        <begin position="3197"/>
        <end position="3206"/>
    </location>
</feature>
<evidence type="ECO:0008006" key="27">
    <source>
        <dbReference type="Google" id="ProtNLM"/>
    </source>
</evidence>
<dbReference type="SMART" id="SM00015">
    <property type="entry name" value="IQ"/>
    <property type="match status" value="11"/>
</dbReference>
<dbReference type="PROSITE" id="PS50096">
    <property type="entry name" value="IQ"/>
    <property type="match status" value="2"/>
</dbReference>
<evidence type="ECO:0000313" key="26">
    <source>
        <dbReference type="Proteomes" id="UP001367676"/>
    </source>
</evidence>
<dbReference type="CDD" id="cd23767">
    <property type="entry name" value="IQCD"/>
    <property type="match status" value="2"/>
</dbReference>
<dbReference type="Gene3D" id="1.20.5.190">
    <property type="match status" value="3"/>
</dbReference>
<evidence type="ECO:0000256" key="1">
    <source>
        <dbReference type="ARBA" id="ARBA00004123"/>
    </source>
</evidence>
<dbReference type="CDD" id="cd00110">
    <property type="entry name" value="LamG"/>
    <property type="match status" value="5"/>
</dbReference>
<dbReference type="PANTHER" id="PTHR10574:SF428">
    <property type="entry name" value="LAMININ SUBUNIT ALPHA-1-LIKE PROTEIN"/>
    <property type="match status" value="1"/>
</dbReference>
<dbReference type="FunFam" id="2.10.25.10:FF:000130">
    <property type="entry name" value="Laminin subunit beta 1"/>
    <property type="match status" value="1"/>
</dbReference>
<gene>
    <name evidence="25" type="ORF">V9T40_011489</name>
</gene>
<keyword evidence="14 17" id="KW-0424">Laminin EGF-like domain</keyword>
<feature type="transmembrane region" description="Helical" evidence="19">
    <location>
        <begin position="1813"/>
        <end position="1831"/>
    </location>
</feature>
<dbReference type="PROSITE" id="PS50021">
    <property type="entry name" value="CH"/>
    <property type="match status" value="1"/>
</dbReference>
<dbReference type="SMART" id="SM00180">
    <property type="entry name" value="EGF_Lam"/>
    <property type="match status" value="17"/>
</dbReference>
<dbReference type="SMART" id="SM00136">
    <property type="entry name" value="LamNT"/>
    <property type="match status" value="1"/>
</dbReference>
<keyword evidence="8" id="KW-0732">Signal</keyword>
<dbReference type="InterPro" id="IPR056863">
    <property type="entry name" value="LMN_ATRN_NET-like_EGF"/>
</dbReference>
<feature type="domain" description="Calponin-homology (CH)" evidence="20">
    <location>
        <begin position="682"/>
        <end position="792"/>
    </location>
</feature>
<keyword evidence="4" id="KW-0963">Cytoplasm</keyword>
<keyword evidence="9" id="KW-0677">Repeat</keyword>
<dbReference type="Pfam" id="PF00612">
    <property type="entry name" value="IQ"/>
    <property type="match status" value="3"/>
</dbReference>
<keyword evidence="26" id="KW-1185">Reference proteome</keyword>
<dbReference type="SUPFAM" id="SSF47576">
    <property type="entry name" value="Calponin-homology domain, CH-domain"/>
    <property type="match status" value="1"/>
</dbReference>
<feature type="domain" description="Laminin IV type A" evidence="23">
    <location>
        <begin position="2645"/>
        <end position="2840"/>
    </location>
</feature>
<dbReference type="PROSITE" id="PS51117">
    <property type="entry name" value="LAMININ_NTER"/>
    <property type="match status" value="1"/>
</dbReference>
<evidence type="ECO:0000256" key="13">
    <source>
        <dbReference type="ARBA" id="ARBA00023242"/>
    </source>
</evidence>
<dbReference type="GO" id="GO:0030054">
    <property type="term" value="C:cell junction"/>
    <property type="evidence" value="ECO:0007669"/>
    <property type="project" value="UniProtKB-ARBA"/>
</dbReference>
<dbReference type="Gene3D" id="2.170.300.10">
    <property type="entry name" value="Tie2 ligand-binding domain superfamily"/>
    <property type="match status" value="3"/>
</dbReference>
<feature type="compositionally biased region" description="Basic and acidic residues" evidence="18">
    <location>
        <begin position="152"/>
        <end position="167"/>
    </location>
</feature>
<keyword evidence="13" id="KW-0539">Nucleus</keyword>
<keyword evidence="10" id="KW-0084">Basement membrane</keyword>
<dbReference type="InterPro" id="IPR036872">
    <property type="entry name" value="CH_dom_sf"/>
</dbReference>
<dbReference type="PANTHER" id="PTHR10574">
    <property type="entry name" value="NETRIN/LAMININ-RELATED"/>
    <property type="match status" value="1"/>
</dbReference>
<dbReference type="Pfam" id="PF00055">
    <property type="entry name" value="Laminin_N"/>
    <property type="match status" value="1"/>
</dbReference>
<evidence type="ECO:0000256" key="2">
    <source>
        <dbReference type="ARBA" id="ARBA00004302"/>
    </source>
</evidence>
<dbReference type="SMART" id="SM00282">
    <property type="entry name" value="LamG"/>
    <property type="match status" value="5"/>
</dbReference>
<feature type="disulfide bond" evidence="17">
    <location>
        <begin position="3128"/>
        <end position="3140"/>
    </location>
</feature>
<feature type="domain" description="Laminin G" evidence="21">
    <location>
        <begin position="4781"/>
        <end position="4987"/>
    </location>
</feature>
<dbReference type="FunFam" id="2.10.25.10:FF:000011">
    <property type="entry name" value="Cadherin EGF LAG seven-pass G-type receptor"/>
    <property type="match status" value="1"/>
</dbReference>
<keyword evidence="19" id="KW-0812">Transmembrane</keyword>
<evidence type="ECO:0000313" key="25">
    <source>
        <dbReference type="EMBL" id="KAK7574298.1"/>
    </source>
</evidence>
<dbReference type="CDD" id="cd21223">
    <property type="entry name" value="CH_ASPM_rpt1"/>
    <property type="match status" value="1"/>
</dbReference>
<feature type="domain" description="Laminin EGF-like" evidence="22">
    <location>
        <begin position="3775"/>
        <end position="3822"/>
    </location>
</feature>
<keyword evidence="11 17" id="KW-1015">Disulfide bond</keyword>
<feature type="domain" description="Laminin N-terminal" evidence="24">
    <location>
        <begin position="2149"/>
        <end position="2393"/>
    </location>
</feature>
<dbReference type="FunFam" id="2.10.25.10:FF:000090">
    <property type="entry name" value="laminin subunit alpha"/>
    <property type="match status" value="2"/>
</dbReference>
<dbReference type="FunFam" id="2.10.25.10:FF:000074">
    <property type="entry name" value="Laminin subunit alpha"/>
    <property type="match status" value="2"/>
</dbReference>
<dbReference type="Pfam" id="PF00053">
    <property type="entry name" value="EGF_laminin"/>
    <property type="match status" value="15"/>
</dbReference>
<feature type="disulfide bond" evidence="17">
    <location>
        <begin position="3775"/>
        <end position="3787"/>
    </location>
</feature>
<dbReference type="InterPro" id="IPR000742">
    <property type="entry name" value="EGF"/>
</dbReference>
<evidence type="ECO:0000256" key="12">
    <source>
        <dbReference type="ARBA" id="ARBA00023180"/>
    </source>
</evidence>
<feature type="disulfide bond" evidence="17">
    <location>
        <begin position="3344"/>
        <end position="3353"/>
    </location>
</feature>
<dbReference type="Pfam" id="PF15780">
    <property type="entry name" value="ASH"/>
    <property type="match status" value="1"/>
</dbReference>
<feature type="disulfide bond" evidence="17">
    <location>
        <begin position="3100"/>
        <end position="3109"/>
    </location>
</feature>
<dbReference type="PROSITE" id="PS50025">
    <property type="entry name" value="LAM_G_DOMAIN"/>
    <property type="match status" value="5"/>
</dbReference>
<feature type="domain" description="Laminin EGF-like" evidence="22">
    <location>
        <begin position="3079"/>
        <end position="3127"/>
    </location>
</feature>
<feature type="region of interest" description="Disordered" evidence="18">
    <location>
        <begin position="1772"/>
        <end position="1791"/>
    </location>
</feature>
<evidence type="ECO:0000259" key="21">
    <source>
        <dbReference type="PROSITE" id="PS50025"/>
    </source>
</evidence>
<keyword evidence="6" id="KW-0272">Extracellular matrix</keyword>
<dbReference type="GO" id="GO:0005737">
    <property type="term" value="C:cytoplasm"/>
    <property type="evidence" value="ECO:0007669"/>
    <property type="project" value="UniProtKB-SubCell"/>
</dbReference>
<dbReference type="FunFam" id="2.10.25.10:FF:000033">
    <property type="entry name" value="Laminin subunit alpha 2"/>
    <property type="match status" value="1"/>
</dbReference>
<feature type="disulfide bond" evidence="17">
    <location>
        <begin position="3271"/>
        <end position="3283"/>
    </location>
</feature>
<keyword evidence="7" id="KW-0597">Phosphoprotein</keyword>
<feature type="disulfide bond" evidence="17">
    <location>
        <begin position="3178"/>
        <end position="3195"/>
    </location>
</feature>
<evidence type="ECO:0000256" key="10">
    <source>
        <dbReference type="ARBA" id="ARBA00022869"/>
    </source>
</evidence>
<dbReference type="PROSITE" id="PS50027">
    <property type="entry name" value="EGF_LAM_2"/>
    <property type="match status" value="12"/>
</dbReference>
<dbReference type="Gene3D" id="2.60.120.260">
    <property type="entry name" value="Galactose-binding domain-like"/>
    <property type="match status" value="1"/>
</dbReference>
<feature type="disulfide bond" evidence="16">
    <location>
        <begin position="5327"/>
        <end position="5354"/>
    </location>
</feature>
<dbReference type="PRINTS" id="PR00011">
    <property type="entry name" value="EGFLAMININ"/>
</dbReference>
<keyword evidence="19" id="KW-1133">Transmembrane helix</keyword>
<evidence type="ECO:0000259" key="22">
    <source>
        <dbReference type="PROSITE" id="PS50027"/>
    </source>
</evidence>
<dbReference type="PROSITE" id="PS00022">
    <property type="entry name" value="EGF_1"/>
    <property type="match status" value="1"/>
</dbReference>
<feature type="disulfide bond" evidence="17">
    <location>
        <begin position="3081"/>
        <end position="3098"/>
    </location>
</feature>
<comment type="caution">
    <text evidence="25">The sequence shown here is derived from an EMBL/GenBank/DDBJ whole genome shotgun (WGS) entry which is preliminary data.</text>
</comment>
<keyword evidence="5" id="KW-0964">Secreted</keyword>